<sequence length="26" mass="3023">MQLSFHTKVQFTSLCTRLPAEQTNIK</sequence>
<protein>
    <submittedName>
        <fullName evidence="1">Uncharacterized protein</fullName>
    </submittedName>
</protein>
<dbReference type="EMBL" id="LT962688">
    <property type="protein sequence ID" value="SOR27628.1"/>
    <property type="molecule type" value="Genomic_DNA"/>
</dbReference>
<evidence type="ECO:0000313" key="1">
    <source>
        <dbReference type="EMBL" id="SOR27628.1"/>
    </source>
</evidence>
<accession>A0A2N9AJW5</accession>
<proteinExistence type="predicted"/>
<dbReference type="AlphaFoldDB" id="A0A2N9AJW5"/>
<evidence type="ECO:0000313" key="2">
    <source>
        <dbReference type="Proteomes" id="UP000233769"/>
    </source>
</evidence>
<organism evidence="1 2">
    <name type="scientific">Methylorubrum extorquens</name>
    <name type="common">Methylobacterium dichloromethanicum</name>
    <name type="synonym">Methylobacterium extorquens</name>
    <dbReference type="NCBI Taxonomy" id="408"/>
    <lineage>
        <taxon>Bacteria</taxon>
        <taxon>Pseudomonadati</taxon>
        <taxon>Pseudomonadota</taxon>
        <taxon>Alphaproteobacteria</taxon>
        <taxon>Hyphomicrobiales</taxon>
        <taxon>Methylobacteriaceae</taxon>
        <taxon>Methylorubrum</taxon>
    </lineage>
</organism>
<reference evidence="2" key="1">
    <citation type="submission" date="2017-10" db="EMBL/GenBank/DDBJ databases">
        <authorList>
            <person name="Regsiter A."/>
            <person name="William W."/>
        </authorList>
    </citation>
    <scope>NUCLEOTIDE SEQUENCE [LARGE SCALE GENOMIC DNA]</scope>
</reference>
<gene>
    <name evidence="1" type="ORF">TK0001_1026</name>
</gene>
<dbReference type="Proteomes" id="UP000233769">
    <property type="component" value="Chromosome tk0001"/>
</dbReference>
<name>A0A2N9AJW5_METEX</name>